<organism evidence="16 17">
    <name type="scientific">Striga asiatica</name>
    <name type="common">Asiatic witchweed</name>
    <name type="synonym">Buchnera asiatica</name>
    <dbReference type="NCBI Taxonomy" id="4170"/>
    <lineage>
        <taxon>Eukaryota</taxon>
        <taxon>Viridiplantae</taxon>
        <taxon>Streptophyta</taxon>
        <taxon>Embryophyta</taxon>
        <taxon>Tracheophyta</taxon>
        <taxon>Spermatophyta</taxon>
        <taxon>Magnoliopsida</taxon>
        <taxon>eudicotyledons</taxon>
        <taxon>Gunneridae</taxon>
        <taxon>Pentapetalae</taxon>
        <taxon>asterids</taxon>
        <taxon>lamiids</taxon>
        <taxon>Lamiales</taxon>
        <taxon>Orobanchaceae</taxon>
        <taxon>Buchnereae</taxon>
        <taxon>Striga</taxon>
    </lineage>
</organism>
<evidence type="ECO:0000256" key="12">
    <source>
        <dbReference type="PROSITE-ProRule" id="PRU00108"/>
    </source>
</evidence>
<dbReference type="GO" id="GO:0030154">
    <property type="term" value="P:cell differentiation"/>
    <property type="evidence" value="ECO:0007669"/>
    <property type="project" value="UniProtKB-KW"/>
</dbReference>
<reference evidence="17" key="1">
    <citation type="journal article" date="2019" name="Curr. Biol.">
        <title>Genome Sequence of Striga asiatica Provides Insight into the Evolution of Plant Parasitism.</title>
        <authorList>
            <person name="Yoshida S."/>
            <person name="Kim S."/>
            <person name="Wafula E.K."/>
            <person name="Tanskanen J."/>
            <person name="Kim Y.M."/>
            <person name="Honaas L."/>
            <person name="Yang Z."/>
            <person name="Spallek T."/>
            <person name="Conn C.E."/>
            <person name="Ichihashi Y."/>
            <person name="Cheong K."/>
            <person name="Cui S."/>
            <person name="Der J.P."/>
            <person name="Gundlach H."/>
            <person name="Jiao Y."/>
            <person name="Hori C."/>
            <person name="Ishida J.K."/>
            <person name="Kasahara H."/>
            <person name="Kiba T."/>
            <person name="Kim M.S."/>
            <person name="Koo N."/>
            <person name="Laohavisit A."/>
            <person name="Lee Y.H."/>
            <person name="Lumba S."/>
            <person name="McCourt P."/>
            <person name="Mortimer J.C."/>
            <person name="Mutuku J.M."/>
            <person name="Nomura T."/>
            <person name="Sasaki-Sekimoto Y."/>
            <person name="Seto Y."/>
            <person name="Wang Y."/>
            <person name="Wakatake T."/>
            <person name="Sakakibara H."/>
            <person name="Demura T."/>
            <person name="Yamaguchi S."/>
            <person name="Yoneyama K."/>
            <person name="Manabe R.I."/>
            <person name="Nelson D.C."/>
            <person name="Schulman A.H."/>
            <person name="Timko M.P."/>
            <person name="dePamphilis C.W."/>
            <person name="Choi D."/>
            <person name="Shirasu K."/>
        </authorList>
    </citation>
    <scope>NUCLEOTIDE SEQUENCE [LARGE SCALE GENOMIC DNA]</scope>
    <source>
        <strain evidence="17">cv. UVA1</strain>
    </source>
</reference>
<dbReference type="EMBL" id="BKCP01002224">
    <property type="protein sequence ID" value="GER27833.1"/>
    <property type="molecule type" value="Genomic_DNA"/>
</dbReference>
<feature type="compositionally biased region" description="Low complexity" evidence="14">
    <location>
        <begin position="85"/>
        <end position="95"/>
    </location>
</feature>
<feature type="DNA-binding region" description="Homeobox" evidence="12">
    <location>
        <begin position="9"/>
        <end position="73"/>
    </location>
</feature>
<evidence type="ECO:0000256" key="4">
    <source>
        <dbReference type="ARBA" id="ARBA00023015"/>
    </source>
</evidence>
<evidence type="ECO:0000256" key="8">
    <source>
        <dbReference type="ARBA" id="ARBA00023163"/>
    </source>
</evidence>
<evidence type="ECO:0000256" key="13">
    <source>
        <dbReference type="RuleBase" id="RU000682"/>
    </source>
</evidence>
<gene>
    <name evidence="16" type="ORF">STAS_03568</name>
</gene>
<dbReference type="InterPro" id="IPR001356">
    <property type="entry name" value="HD"/>
</dbReference>
<dbReference type="GO" id="GO:0003700">
    <property type="term" value="F:DNA-binding transcription factor activity"/>
    <property type="evidence" value="ECO:0007669"/>
    <property type="project" value="InterPro"/>
</dbReference>
<dbReference type="PANTHER" id="PTHR46998:SF2">
    <property type="entry name" value="WUSCHEL-RELATED HOMEOBOX 11"/>
    <property type="match status" value="1"/>
</dbReference>
<dbReference type="GO" id="GO:0009908">
    <property type="term" value="P:flower development"/>
    <property type="evidence" value="ECO:0007669"/>
    <property type="project" value="UniProtKB-KW"/>
</dbReference>
<feature type="region of interest" description="Disordered" evidence="14">
    <location>
        <begin position="70"/>
        <end position="96"/>
    </location>
</feature>
<evidence type="ECO:0000256" key="5">
    <source>
        <dbReference type="ARBA" id="ARBA00023089"/>
    </source>
</evidence>
<dbReference type="InterPro" id="IPR009057">
    <property type="entry name" value="Homeodomain-like_sf"/>
</dbReference>
<evidence type="ECO:0000256" key="2">
    <source>
        <dbReference type="ARBA" id="ARBA00022473"/>
    </source>
</evidence>
<dbReference type="GO" id="GO:0005634">
    <property type="term" value="C:nucleus"/>
    <property type="evidence" value="ECO:0007669"/>
    <property type="project" value="UniProtKB-SubCell"/>
</dbReference>
<dbReference type="PROSITE" id="PS50071">
    <property type="entry name" value="HOMEOBOX_2"/>
    <property type="match status" value="1"/>
</dbReference>
<keyword evidence="17" id="KW-1185">Reference proteome</keyword>
<dbReference type="AlphaFoldDB" id="A0A5A7P4Z1"/>
<proteinExistence type="inferred from homology"/>
<evidence type="ECO:0000256" key="1">
    <source>
        <dbReference type="ARBA" id="ARBA00004123"/>
    </source>
</evidence>
<dbReference type="PANTHER" id="PTHR46998">
    <property type="entry name" value="WUSCHEL-RELATED HOMEOBOX 11"/>
    <property type="match status" value="1"/>
</dbReference>
<dbReference type="OrthoDB" id="1935198at2759"/>
<evidence type="ECO:0000256" key="6">
    <source>
        <dbReference type="ARBA" id="ARBA00023125"/>
    </source>
</evidence>
<evidence type="ECO:0000256" key="3">
    <source>
        <dbReference type="ARBA" id="ARBA00022782"/>
    </source>
</evidence>
<comment type="similarity">
    <text evidence="10">Belongs to the WUS homeobox family.</text>
</comment>
<evidence type="ECO:0000256" key="11">
    <source>
        <dbReference type="ARBA" id="ARBA00068485"/>
    </source>
</evidence>
<evidence type="ECO:0000256" key="10">
    <source>
        <dbReference type="ARBA" id="ARBA00024040"/>
    </source>
</evidence>
<comment type="caution">
    <text evidence="16">The sequence shown here is derived from an EMBL/GenBank/DDBJ whole genome shotgun (WGS) entry which is preliminary data.</text>
</comment>
<name>A0A5A7P4Z1_STRAF</name>
<dbReference type="SMART" id="SM00389">
    <property type="entry name" value="HOX"/>
    <property type="match status" value="1"/>
</dbReference>
<keyword evidence="8" id="KW-0804">Transcription</keyword>
<dbReference type="FunFam" id="1.10.10.60:FF:000118">
    <property type="entry name" value="WUSCHEL-related homeobox 11"/>
    <property type="match status" value="1"/>
</dbReference>
<keyword evidence="7 12" id="KW-0371">Homeobox</keyword>
<evidence type="ECO:0000313" key="17">
    <source>
        <dbReference type="Proteomes" id="UP000325081"/>
    </source>
</evidence>
<comment type="subcellular location">
    <subcellularLocation>
        <location evidence="1 12 13">Nucleus</location>
    </subcellularLocation>
</comment>
<protein>
    <recommendedName>
        <fullName evidence="11">Protein WUSCHEL</fullName>
    </recommendedName>
</protein>
<sequence>MDDEGKQEPARSRWAPKPEQILILESIFNSGTVNPSKDETSRIRMLLQRYGPVADANVFYWFQNRRSRSRRNRLRAHDRATSTQNNNNNNNNINNSSFQCEDNFLPNTSAVVGPTSSFPLHTNILHYDHQYLLGGNYNYVNSENNASNYSYACSPHLNYEPGSKKFLNSEKQSNAAWSYIFIVT</sequence>
<dbReference type="Proteomes" id="UP000325081">
    <property type="component" value="Unassembled WGS sequence"/>
</dbReference>
<keyword evidence="3" id="KW-0221">Differentiation</keyword>
<dbReference type="Pfam" id="PF00046">
    <property type="entry name" value="Homeodomain"/>
    <property type="match status" value="1"/>
</dbReference>
<feature type="domain" description="Homeobox" evidence="15">
    <location>
        <begin position="7"/>
        <end position="72"/>
    </location>
</feature>
<dbReference type="SUPFAM" id="SSF46689">
    <property type="entry name" value="Homeodomain-like"/>
    <property type="match status" value="1"/>
</dbReference>
<evidence type="ECO:0000256" key="14">
    <source>
        <dbReference type="SAM" id="MobiDB-lite"/>
    </source>
</evidence>
<keyword evidence="2" id="KW-0217">Developmental protein</keyword>
<evidence type="ECO:0000256" key="9">
    <source>
        <dbReference type="ARBA" id="ARBA00023242"/>
    </source>
</evidence>
<dbReference type="GO" id="GO:0003677">
    <property type="term" value="F:DNA binding"/>
    <property type="evidence" value="ECO:0007669"/>
    <property type="project" value="UniProtKB-UniRule"/>
</dbReference>
<dbReference type="Gene3D" id="1.10.10.60">
    <property type="entry name" value="Homeodomain-like"/>
    <property type="match status" value="1"/>
</dbReference>
<dbReference type="InterPro" id="IPR044558">
    <property type="entry name" value="WOX11-like"/>
</dbReference>
<keyword evidence="4" id="KW-0805">Transcription regulation</keyword>
<evidence type="ECO:0000256" key="7">
    <source>
        <dbReference type="ARBA" id="ARBA00023155"/>
    </source>
</evidence>
<evidence type="ECO:0000259" key="15">
    <source>
        <dbReference type="PROSITE" id="PS50071"/>
    </source>
</evidence>
<keyword evidence="5" id="KW-0287">Flowering</keyword>
<keyword evidence="6 12" id="KW-0238">DNA-binding</keyword>
<accession>A0A5A7P4Z1</accession>
<evidence type="ECO:0000313" key="16">
    <source>
        <dbReference type="EMBL" id="GER27833.1"/>
    </source>
</evidence>
<dbReference type="GO" id="GO:0048830">
    <property type="term" value="P:adventitious root development"/>
    <property type="evidence" value="ECO:0007669"/>
    <property type="project" value="InterPro"/>
</dbReference>
<keyword evidence="9 12" id="KW-0539">Nucleus</keyword>